<dbReference type="AlphaFoldDB" id="A0A2H3HT46"/>
<name>A0A2H3HT46_FUSOX</name>
<reference evidence="1 2" key="1">
    <citation type="journal article" date="2016" name="Environ. Microbiol.">
        <title>Effector profiles distinguish formae speciales of Fusarium oxysporum.</title>
        <authorList>
            <person name="van Dam P."/>
            <person name="Fokkens L."/>
            <person name="Schmidt S.M."/>
            <person name="Linmans J.H."/>
            <person name="Kistler H.C."/>
            <person name="Ma L.J."/>
            <person name="Rep M."/>
        </authorList>
    </citation>
    <scope>NUCLEOTIDE SEQUENCE [LARGE SCALE GENOMIC DNA]</scope>
    <source>
        <strain evidence="1 2">Forc016</strain>
    </source>
</reference>
<evidence type="ECO:0000313" key="1">
    <source>
        <dbReference type="EMBL" id="PCD45427.1"/>
    </source>
</evidence>
<accession>A0A2H3HT46</accession>
<organism evidence="1 2">
    <name type="scientific">Fusarium oxysporum f. sp. radicis-cucumerinum</name>
    <dbReference type="NCBI Taxonomy" id="327505"/>
    <lineage>
        <taxon>Eukaryota</taxon>
        <taxon>Fungi</taxon>
        <taxon>Dikarya</taxon>
        <taxon>Ascomycota</taxon>
        <taxon>Pezizomycotina</taxon>
        <taxon>Sordariomycetes</taxon>
        <taxon>Hypocreomycetidae</taxon>
        <taxon>Hypocreales</taxon>
        <taxon>Nectriaceae</taxon>
        <taxon>Fusarium</taxon>
        <taxon>Fusarium oxysporum species complex</taxon>
    </lineage>
</organism>
<sequence>MEEWRLLLSTRKFNVFNLQGDTQQSMNGILRAYNSFRYDDNINASREGTQLASVVIDRPEHENGPSDSLPGRLTLLSL</sequence>
<reference evidence="1 2" key="2">
    <citation type="journal article" date="2017" name="Sci. Rep.">
        <title>A mobile pathogenicity chromosome in Fusarium oxysporum for infection of multiple cucurbit species.</title>
        <authorList>
            <person name="van Dam P."/>
            <person name="Fokkens L."/>
            <person name="Ayukawa Y."/>
            <person name="van der Gragt M."/>
            <person name="Ter Horst A."/>
            <person name="Brankovics B."/>
            <person name="Houterman P.M."/>
            <person name="Arie T."/>
            <person name="Rep M."/>
        </authorList>
    </citation>
    <scope>NUCLEOTIDE SEQUENCE [LARGE SCALE GENOMIC DNA]</scope>
    <source>
        <strain evidence="1 2">Forc016</strain>
    </source>
</reference>
<dbReference type="Proteomes" id="UP000219602">
    <property type="component" value="Chromosome 1"/>
</dbReference>
<protein>
    <submittedName>
        <fullName evidence="1">Uncharacterized protein</fullName>
    </submittedName>
</protein>
<evidence type="ECO:0000313" key="2">
    <source>
        <dbReference type="Proteomes" id="UP000219602"/>
    </source>
</evidence>
<gene>
    <name evidence="1" type="ORF">AU210_000861</name>
</gene>
<comment type="caution">
    <text evidence="1">The sequence shown here is derived from an EMBL/GenBank/DDBJ whole genome shotgun (WGS) entry which is preliminary data.</text>
</comment>
<dbReference type="EMBL" id="MABQ02000001">
    <property type="protein sequence ID" value="PCD45427.1"/>
    <property type="molecule type" value="Genomic_DNA"/>
</dbReference>
<proteinExistence type="predicted"/>